<evidence type="ECO:0000313" key="15">
    <source>
        <dbReference type="Proteomes" id="UP000298264"/>
    </source>
</evidence>
<dbReference type="PANTHER" id="PTHR34220">
    <property type="entry name" value="SENSOR HISTIDINE KINASE YPDA"/>
    <property type="match status" value="1"/>
</dbReference>
<keyword evidence="3" id="KW-0597">Phosphoprotein</keyword>
<keyword evidence="9 12" id="KW-1133">Transmembrane helix</keyword>
<dbReference type="SUPFAM" id="SSF55874">
    <property type="entry name" value="ATPase domain of HSP90 chaperone/DNA topoisomerase II/histidine kinase"/>
    <property type="match status" value="1"/>
</dbReference>
<evidence type="ECO:0000256" key="9">
    <source>
        <dbReference type="ARBA" id="ARBA00022989"/>
    </source>
</evidence>
<accession>A0A4V3JX85</accession>
<dbReference type="GO" id="GO:0005524">
    <property type="term" value="F:ATP binding"/>
    <property type="evidence" value="ECO:0007669"/>
    <property type="project" value="UniProtKB-KW"/>
</dbReference>
<evidence type="ECO:0000256" key="8">
    <source>
        <dbReference type="ARBA" id="ARBA00022840"/>
    </source>
</evidence>
<evidence type="ECO:0000256" key="4">
    <source>
        <dbReference type="ARBA" id="ARBA00022679"/>
    </source>
</evidence>
<dbReference type="Gene3D" id="3.30.565.10">
    <property type="entry name" value="Histidine kinase-like ATPase, C-terminal domain"/>
    <property type="match status" value="1"/>
</dbReference>
<evidence type="ECO:0000256" key="7">
    <source>
        <dbReference type="ARBA" id="ARBA00022777"/>
    </source>
</evidence>
<dbReference type="GO" id="GO:0000155">
    <property type="term" value="F:phosphorelay sensor kinase activity"/>
    <property type="evidence" value="ECO:0007669"/>
    <property type="project" value="InterPro"/>
</dbReference>
<keyword evidence="2" id="KW-1003">Cell membrane</keyword>
<feature type="transmembrane region" description="Helical" evidence="12">
    <location>
        <begin position="306"/>
        <end position="325"/>
    </location>
</feature>
<feature type="transmembrane region" description="Helical" evidence="12">
    <location>
        <begin position="345"/>
        <end position="366"/>
    </location>
</feature>
<evidence type="ECO:0000256" key="12">
    <source>
        <dbReference type="SAM" id="Phobius"/>
    </source>
</evidence>
<keyword evidence="8" id="KW-0067">ATP-binding</keyword>
<feature type="transmembrane region" description="Helical" evidence="12">
    <location>
        <begin position="216"/>
        <end position="238"/>
    </location>
</feature>
<evidence type="ECO:0000256" key="2">
    <source>
        <dbReference type="ARBA" id="ARBA00022475"/>
    </source>
</evidence>
<name>A0A4V3JX85_9LEPT</name>
<keyword evidence="7 14" id="KW-0418">Kinase</keyword>
<keyword evidence="6" id="KW-0547">Nucleotide-binding</keyword>
<evidence type="ECO:0000259" key="13">
    <source>
        <dbReference type="Pfam" id="PF06580"/>
    </source>
</evidence>
<feature type="transmembrane region" description="Helical" evidence="12">
    <location>
        <begin position="20"/>
        <end position="43"/>
    </location>
</feature>
<feature type="transmembrane region" description="Helical" evidence="12">
    <location>
        <begin position="244"/>
        <end position="263"/>
    </location>
</feature>
<comment type="caution">
    <text evidence="14">The sequence shown here is derived from an EMBL/GenBank/DDBJ whole genome shotgun (WGS) entry which is preliminary data.</text>
</comment>
<comment type="subcellular location">
    <subcellularLocation>
        <location evidence="1">Cell membrane</location>
        <topology evidence="1">Multi-pass membrane protein</topology>
    </subcellularLocation>
</comment>
<keyword evidence="10" id="KW-0902">Two-component regulatory system</keyword>
<dbReference type="AlphaFoldDB" id="A0A4V3JX85"/>
<feature type="transmembrane region" description="Helical" evidence="12">
    <location>
        <begin position="372"/>
        <end position="392"/>
    </location>
</feature>
<keyword evidence="5 12" id="KW-0812">Transmembrane</keyword>
<protein>
    <submittedName>
        <fullName evidence="14">Histidine kinase</fullName>
    </submittedName>
</protein>
<sequence length="653" mass="76187">MNLEKITDWLRSYLLDKPYLSIFALFISLIGILLFVAQTYFNVNLWFEHRTPKETSHHYINITADSEYIAHDLEATGDSYDFKKIKYLNWRTLKLWADTNDLQEIAQNSYIWMRFEAKNIDQIPDPYCLVEHVGANFQVFNDSGELLFQSGKMDFSEKLPSQLQGEFSWIKLNHIPTEYYYVRFLHREGFLFGFTAFDNRIDSQSSIYKNFAKINLLPIIFSSFFIVVGTLCALVYFIEYKKKYYKLIDLAIFSFLVGLTEITRNHFIRFILDNSEALILISMIVPNFVFISMHSGLRRLFGAGKWNILNILIYINLAMAIFNSILGLQIDRSPELLQFFIQVRFFFISLTIINILGPIIVSYHAWRKGDELGLGHCISFIIVLFLVIIEIYITLSNDSSRIPVTYWGILIGVFAQGLSLEKSIFSNGQQIQEYKATLLKAEKSLKEAQLKTLQSKMSPHYLFNSLNTIHALHKTKPELIGDAILRLANNYRYFMDKTDRDLIPFEEEWEFTDDYLHLQKLRFYDTVRIEFRKEGDFKNVFLPPLVLQPIVENSFKHGFRTSAKSNWLIHIKASLTPEGKFQLLVYDNGAGLSKEILSNPNKLWERSLGNIKERIEHLYEKTHFEIVQNFPSGVRISLEIEDIISESPILLNS</sequence>
<evidence type="ECO:0000256" key="11">
    <source>
        <dbReference type="ARBA" id="ARBA00023136"/>
    </source>
</evidence>
<evidence type="ECO:0000256" key="10">
    <source>
        <dbReference type="ARBA" id="ARBA00023012"/>
    </source>
</evidence>
<feature type="transmembrane region" description="Helical" evidence="12">
    <location>
        <begin position="275"/>
        <end position="294"/>
    </location>
</feature>
<evidence type="ECO:0000256" key="6">
    <source>
        <dbReference type="ARBA" id="ARBA00022741"/>
    </source>
</evidence>
<gene>
    <name evidence="14" type="ORF">EHS11_04325</name>
</gene>
<dbReference type="EMBL" id="RQHV01000032">
    <property type="protein sequence ID" value="TGN13134.1"/>
    <property type="molecule type" value="Genomic_DNA"/>
</dbReference>
<keyword evidence="4" id="KW-0808">Transferase</keyword>
<feature type="transmembrane region" description="Helical" evidence="12">
    <location>
        <begin position="404"/>
        <end position="420"/>
    </location>
</feature>
<dbReference type="InterPro" id="IPR050640">
    <property type="entry name" value="Bact_2-comp_sensor_kinase"/>
</dbReference>
<dbReference type="Pfam" id="PF06580">
    <property type="entry name" value="His_kinase"/>
    <property type="match status" value="1"/>
</dbReference>
<feature type="domain" description="Signal transduction histidine kinase internal region" evidence="13">
    <location>
        <begin position="448"/>
        <end position="525"/>
    </location>
</feature>
<evidence type="ECO:0000256" key="3">
    <source>
        <dbReference type="ARBA" id="ARBA00022553"/>
    </source>
</evidence>
<dbReference type="Proteomes" id="UP000298264">
    <property type="component" value="Unassembled WGS sequence"/>
</dbReference>
<organism evidence="14 15">
    <name type="scientific">Leptospira ilyithenensis</name>
    <dbReference type="NCBI Taxonomy" id="2484901"/>
    <lineage>
        <taxon>Bacteria</taxon>
        <taxon>Pseudomonadati</taxon>
        <taxon>Spirochaetota</taxon>
        <taxon>Spirochaetia</taxon>
        <taxon>Leptospirales</taxon>
        <taxon>Leptospiraceae</taxon>
        <taxon>Leptospira</taxon>
    </lineage>
</organism>
<proteinExistence type="predicted"/>
<dbReference type="InterPro" id="IPR010559">
    <property type="entry name" value="Sig_transdc_His_kin_internal"/>
</dbReference>
<dbReference type="PANTHER" id="PTHR34220:SF11">
    <property type="entry name" value="SENSOR PROTEIN KINASE HPTS"/>
    <property type="match status" value="1"/>
</dbReference>
<reference evidence="14" key="1">
    <citation type="journal article" date="2019" name="PLoS Negl. Trop. Dis.">
        <title>Revisiting the worldwide diversity of Leptospira species in the environment.</title>
        <authorList>
            <person name="Vincent A.T."/>
            <person name="Schiettekatte O."/>
            <person name="Bourhy P."/>
            <person name="Veyrier F.J."/>
            <person name="Picardeau M."/>
        </authorList>
    </citation>
    <scope>NUCLEOTIDE SEQUENCE [LARGE SCALE GENOMIC DNA]</scope>
    <source>
        <strain evidence="14">201400974</strain>
    </source>
</reference>
<evidence type="ECO:0000313" key="14">
    <source>
        <dbReference type="EMBL" id="TGN13134.1"/>
    </source>
</evidence>
<dbReference type="OrthoDB" id="9809348at2"/>
<dbReference type="InterPro" id="IPR036890">
    <property type="entry name" value="HATPase_C_sf"/>
</dbReference>
<evidence type="ECO:0000256" key="1">
    <source>
        <dbReference type="ARBA" id="ARBA00004651"/>
    </source>
</evidence>
<keyword evidence="15" id="KW-1185">Reference proteome</keyword>
<dbReference type="GO" id="GO:0005886">
    <property type="term" value="C:plasma membrane"/>
    <property type="evidence" value="ECO:0007669"/>
    <property type="project" value="UniProtKB-SubCell"/>
</dbReference>
<evidence type="ECO:0000256" key="5">
    <source>
        <dbReference type="ARBA" id="ARBA00022692"/>
    </source>
</evidence>
<keyword evidence="11 12" id="KW-0472">Membrane</keyword>